<dbReference type="Gene3D" id="3.40.30.10">
    <property type="entry name" value="Glutaredoxin"/>
    <property type="match status" value="1"/>
</dbReference>
<comment type="caution">
    <text evidence="2">The sequence shown here is derived from an EMBL/GenBank/DDBJ whole genome shotgun (WGS) entry which is preliminary data.</text>
</comment>
<accession>A0ABU6P230</accession>
<dbReference type="Pfam" id="PF00085">
    <property type="entry name" value="Thioredoxin"/>
    <property type="match status" value="1"/>
</dbReference>
<dbReference type="GeneID" id="301142165"/>
<dbReference type="Proteomes" id="UP001342826">
    <property type="component" value="Unassembled WGS sequence"/>
</dbReference>
<dbReference type="RefSeq" id="WP_066232535.1">
    <property type="nucleotide sequence ID" value="NZ_JARTFQ010000004.1"/>
</dbReference>
<evidence type="ECO:0000313" key="2">
    <source>
        <dbReference type="EMBL" id="MED4402963.1"/>
    </source>
</evidence>
<organism evidence="2 3">
    <name type="scientific">Metabacillus fastidiosus</name>
    <dbReference type="NCBI Taxonomy" id="1458"/>
    <lineage>
        <taxon>Bacteria</taxon>
        <taxon>Bacillati</taxon>
        <taxon>Bacillota</taxon>
        <taxon>Bacilli</taxon>
        <taxon>Bacillales</taxon>
        <taxon>Bacillaceae</taxon>
        <taxon>Metabacillus</taxon>
    </lineage>
</organism>
<feature type="domain" description="Thioredoxin" evidence="1">
    <location>
        <begin position="11"/>
        <end position="87"/>
    </location>
</feature>
<reference evidence="2 3" key="1">
    <citation type="submission" date="2023-03" db="EMBL/GenBank/DDBJ databases">
        <title>Bacillus Genome Sequencing.</title>
        <authorList>
            <person name="Dunlap C."/>
        </authorList>
    </citation>
    <scope>NUCLEOTIDE SEQUENCE [LARGE SCALE GENOMIC DNA]</scope>
    <source>
        <strain evidence="2 3">NRS-1717</strain>
    </source>
</reference>
<sequence>MIEWNEQTIAINEDENIFLYLHTPLCGTCQLAKRMLTVIDELMPSLNIYEINLNYFPAEAKDWEIESVPCLLVFEKGILKEKIYAFQSVGYLHEKLKQYIA</sequence>
<evidence type="ECO:0000259" key="1">
    <source>
        <dbReference type="Pfam" id="PF00085"/>
    </source>
</evidence>
<dbReference type="SUPFAM" id="SSF52833">
    <property type="entry name" value="Thioredoxin-like"/>
    <property type="match status" value="1"/>
</dbReference>
<keyword evidence="3" id="KW-1185">Reference proteome</keyword>
<dbReference type="InterPro" id="IPR036249">
    <property type="entry name" value="Thioredoxin-like_sf"/>
</dbReference>
<gene>
    <name evidence="2" type="ORF">P9271_16785</name>
</gene>
<proteinExistence type="predicted"/>
<dbReference type="InterPro" id="IPR013766">
    <property type="entry name" value="Thioredoxin_domain"/>
</dbReference>
<name>A0ABU6P230_9BACI</name>
<dbReference type="EMBL" id="JARTFS010000013">
    <property type="protein sequence ID" value="MED4402963.1"/>
    <property type="molecule type" value="Genomic_DNA"/>
</dbReference>
<evidence type="ECO:0000313" key="3">
    <source>
        <dbReference type="Proteomes" id="UP001342826"/>
    </source>
</evidence>
<protein>
    <submittedName>
        <fullName evidence="2">Thioredoxin family protein</fullName>
    </submittedName>
</protein>
<dbReference type="CDD" id="cd02947">
    <property type="entry name" value="TRX_family"/>
    <property type="match status" value="1"/>
</dbReference>